<gene>
    <name evidence="5" type="ORF">DLAC_07193</name>
</gene>
<dbReference type="InterPro" id="IPR014756">
    <property type="entry name" value="Ig_E-set"/>
</dbReference>
<dbReference type="OMA" id="CECYPNL"/>
<dbReference type="InParanoid" id="A0A151ZDC0"/>
<name>A0A151ZDC0_TIELA</name>
<feature type="chain" id="PRO_5007593248" evidence="3">
    <location>
        <begin position="20"/>
        <end position="1085"/>
    </location>
</feature>
<reference evidence="5 6" key="1">
    <citation type="submission" date="2015-12" db="EMBL/GenBank/DDBJ databases">
        <title>Dictyostelia acquired genes for synthesis and detection of signals that induce cell-type specialization by lateral gene transfer from prokaryotes.</title>
        <authorList>
            <person name="Gloeckner G."/>
            <person name="Schaap P."/>
        </authorList>
    </citation>
    <scope>NUCLEOTIDE SEQUENCE [LARGE SCALE GENOMIC DNA]</scope>
    <source>
        <strain evidence="5 6">TK</strain>
    </source>
</reference>
<comment type="caution">
    <text evidence="5">The sequence shown here is derived from an EMBL/GenBank/DDBJ whole genome shotgun (WGS) entry which is preliminary data.</text>
</comment>
<evidence type="ECO:0000256" key="2">
    <source>
        <dbReference type="SAM" id="Phobius"/>
    </source>
</evidence>
<dbReference type="FunCoup" id="A0A151ZDC0">
    <property type="interactions" value="372"/>
</dbReference>
<accession>A0A151ZDC0</accession>
<keyword evidence="3" id="KW-0732">Signal</keyword>
<keyword evidence="2" id="KW-1133">Transmembrane helix</keyword>
<dbReference type="InterPro" id="IPR001611">
    <property type="entry name" value="Leu-rich_rpt"/>
</dbReference>
<feature type="region of interest" description="Disordered" evidence="1">
    <location>
        <begin position="1062"/>
        <end position="1085"/>
    </location>
</feature>
<dbReference type="EMBL" id="LODT01000032">
    <property type="protein sequence ID" value="KYQ91952.1"/>
    <property type="molecule type" value="Genomic_DNA"/>
</dbReference>
<protein>
    <submittedName>
        <fullName evidence="5">Leucine-rich repeat-containing protein (LRR)</fullName>
    </submittedName>
</protein>
<dbReference type="Pfam" id="PF00560">
    <property type="entry name" value="LRR_1"/>
    <property type="match status" value="3"/>
</dbReference>
<evidence type="ECO:0000256" key="3">
    <source>
        <dbReference type="SAM" id="SignalP"/>
    </source>
</evidence>
<dbReference type="SUPFAM" id="SSF81296">
    <property type="entry name" value="E set domains"/>
    <property type="match status" value="1"/>
</dbReference>
<keyword evidence="6" id="KW-1185">Reference proteome</keyword>
<keyword evidence="2" id="KW-0812">Transmembrane</keyword>
<dbReference type="PANTHER" id="PTHR24032">
    <property type="entry name" value="EGF-LIKE DOMAIN-CONTAINING PROTEIN-RELATED-RELATED"/>
    <property type="match status" value="1"/>
</dbReference>
<dbReference type="AlphaFoldDB" id="A0A151ZDC0"/>
<dbReference type="InterPro" id="IPR053331">
    <property type="entry name" value="EGF-like_comC"/>
</dbReference>
<dbReference type="InterPro" id="IPR002909">
    <property type="entry name" value="IPT_dom"/>
</dbReference>
<dbReference type="OrthoDB" id="20420at2759"/>
<proteinExistence type="predicted"/>
<sequence>MRWNCLFLIVIYIFRNVSSYENHLKITDHIVLLRFYQDTQGDQWRNNGGWKQYIDILLKDEWMFENNRNLAANSIPQFLLKQHFRSYQHENQTQGLKINEDLKRNNINICKSLFGIKCSPENQLTEISMESNHLRGTLSEYLPFLNDLVVLNLTRNTIGGRLPTLLLSVPKKLEILDLSNNQINRNIPFVNAPSLRILNLSNNKLNSYLPKAWNATQLEYMNLSNNQLSGVVPKTLFKHKLLSLDISRNYYLGYIPILTKAKLEHFNFSYNRMMDNITFSSLWKSNLITVDAESNQLTGFTPDNLLDNAKFTFINLKKNPVDGYIPSVVECNPRLTILVDNSNHTTCKPYTYNASQMNPSGGFLTISGRDFGVYQDLLTIQFSDGTNCADLVILKSNRILMCKYTSGFKSYFKINYLFKNTSQTISTVYQRPVIDKISKLSKNQSGQITITGSFIYSFQNDITIDIGKEKCIDPKIINNSTIICNLKTSNLIIMPALVIIYIDKLLVSGQPLYFYYEESERFDIECSTPASYSDMITLKCPTLNLTNAVQVFVDGYDCKDLIKSKDGSEIKCLPDPGVSGRNRKVMLVVSNDQPYYRNCLSYPPPLISRALGVPYDKGGIVTITGHNLKGAITNVSVQIGDRMCCPLFDNMMDNNFQCYLPPYSADDQVKIREKYLSILNQPVEIEIDGQITRHENIYSDIDSQCLDQCVLHHTRGCKSGICDCYPNFSGPTCERDITTTNLQFHPEAIPSIALTYPEYISEYTFDVAMLEIVEFSDQQNKQTYSDLHWQLNFQNETTRVFSCKLLPYHHRDSPYPHLFESSITVTIDYNPVHRNIYFAGEMQSIPKLAARYLVEITNWKFRNIVSDHLQLGYRISAPNRENTNLCSPKPTIKKSDSPLRWLTMSISDITLYHKIPQRVMIDGLVRNISSIMQSTNDLTSVKLYYTLPPFTINAVFQSDFSAIMEINYHVIQKQDGCFVDKTRKFPDIKMILFFVSLVFILIMIALIIQCSRVESRERKKLLQTYPIKNDLVELLSSPAIHHTNHPQFNILNFNLDDQNINNNNHYKNNNNNNAVNDQDINENID</sequence>
<evidence type="ECO:0000259" key="4">
    <source>
        <dbReference type="Pfam" id="PF01833"/>
    </source>
</evidence>
<dbReference type="Gene3D" id="3.80.10.10">
    <property type="entry name" value="Ribonuclease Inhibitor"/>
    <property type="match status" value="1"/>
</dbReference>
<evidence type="ECO:0000313" key="6">
    <source>
        <dbReference type="Proteomes" id="UP000076078"/>
    </source>
</evidence>
<keyword evidence="2" id="KW-0472">Membrane</keyword>
<feature type="compositionally biased region" description="Low complexity" evidence="1">
    <location>
        <begin position="1062"/>
        <end position="1078"/>
    </location>
</feature>
<dbReference type="PROSITE" id="PS51450">
    <property type="entry name" value="LRR"/>
    <property type="match status" value="1"/>
</dbReference>
<dbReference type="Pfam" id="PF01833">
    <property type="entry name" value="TIG"/>
    <property type="match status" value="1"/>
</dbReference>
<feature type="transmembrane region" description="Helical" evidence="2">
    <location>
        <begin position="990"/>
        <end position="1010"/>
    </location>
</feature>
<evidence type="ECO:0000313" key="5">
    <source>
        <dbReference type="EMBL" id="KYQ91952.1"/>
    </source>
</evidence>
<evidence type="ECO:0000256" key="1">
    <source>
        <dbReference type="SAM" id="MobiDB-lite"/>
    </source>
</evidence>
<feature type="signal peptide" evidence="3">
    <location>
        <begin position="1"/>
        <end position="19"/>
    </location>
</feature>
<dbReference type="InterPro" id="IPR032675">
    <property type="entry name" value="LRR_dom_sf"/>
</dbReference>
<dbReference type="CDD" id="cd00603">
    <property type="entry name" value="IPT_PCSR"/>
    <property type="match status" value="1"/>
</dbReference>
<dbReference type="SUPFAM" id="SSF52058">
    <property type="entry name" value="L domain-like"/>
    <property type="match status" value="1"/>
</dbReference>
<organism evidence="5 6">
    <name type="scientific">Tieghemostelium lacteum</name>
    <name type="common">Slime mold</name>
    <name type="synonym">Dictyostelium lacteum</name>
    <dbReference type="NCBI Taxonomy" id="361077"/>
    <lineage>
        <taxon>Eukaryota</taxon>
        <taxon>Amoebozoa</taxon>
        <taxon>Evosea</taxon>
        <taxon>Eumycetozoa</taxon>
        <taxon>Dictyostelia</taxon>
        <taxon>Dictyosteliales</taxon>
        <taxon>Raperosteliaceae</taxon>
        <taxon>Tieghemostelium</taxon>
    </lineage>
</organism>
<dbReference type="Proteomes" id="UP000076078">
    <property type="component" value="Unassembled WGS sequence"/>
</dbReference>
<feature type="domain" description="IPT/TIG" evidence="4">
    <location>
        <begin position="614"/>
        <end position="671"/>
    </location>
</feature>